<evidence type="ECO:0000313" key="2">
    <source>
        <dbReference type="EMBL" id="KGK98478.1"/>
    </source>
</evidence>
<feature type="transmembrane region" description="Helical" evidence="1">
    <location>
        <begin position="149"/>
        <end position="166"/>
    </location>
</feature>
<dbReference type="AlphaFoldDB" id="A0A099T2R8"/>
<evidence type="ECO:0000313" key="3">
    <source>
        <dbReference type="Proteomes" id="UP000029859"/>
    </source>
</evidence>
<dbReference type="EMBL" id="JRHO01000014">
    <property type="protein sequence ID" value="KGK98478.1"/>
    <property type="molecule type" value="Genomic_DNA"/>
</dbReference>
<gene>
    <name evidence="2" type="ORF">LI82_12340</name>
</gene>
<feature type="transmembrane region" description="Helical" evidence="1">
    <location>
        <begin position="178"/>
        <end position="196"/>
    </location>
</feature>
<accession>A0A099T2R8</accession>
<feature type="transmembrane region" description="Helical" evidence="1">
    <location>
        <begin position="107"/>
        <end position="128"/>
    </location>
</feature>
<keyword evidence="1" id="KW-1133">Transmembrane helix</keyword>
<evidence type="ECO:0000256" key="1">
    <source>
        <dbReference type="SAM" id="Phobius"/>
    </source>
</evidence>
<sequence>MELLGLEPSDLIYPLAAIATLLIKNVYLGIWHERKVKKERRELWIDTLCVDETIATCLEDFENLMRSHGKGSSLVKWIAVIAGFVIPILIIKPPSVSMDEVLTLLTINWYLLVPAILLMFFTNSLVLYDRNLIRNSKYVATGYHSLYQFAFASNVFIFWLGVLIIVEFPQEFIIDTELHISFLASYLFLIFSYLLSKSSLNYYGQHLAGQLNYKYVDDYPAITIKTKENRLHGVIQDIFDEDLVFLSTGTCHEVVEWENVSILRIHEKNWIDTTLSDF</sequence>
<dbReference type="Proteomes" id="UP000029859">
    <property type="component" value="Unassembled WGS sequence"/>
</dbReference>
<keyword evidence="3" id="KW-1185">Reference proteome</keyword>
<feature type="transmembrane region" description="Helical" evidence="1">
    <location>
        <begin position="74"/>
        <end position="91"/>
    </location>
</feature>
<proteinExistence type="predicted"/>
<reference evidence="2 3" key="1">
    <citation type="submission" date="2014-09" db="EMBL/GenBank/DDBJ databases">
        <title>Draft genome sequence of an obligately methylotrophic methanogen, Methanococcoides methylutens, isolated from marine sediment.</title>
        <authorList>
            <person name="Guan Y."/>
            <person name="Ngugi D.K."/>
            <person name="Blom J."/>
            <person name="Ali S."/>
            <person name="Ferry J.G."/>
            <person name="Stingl U."/>
        </authorList>
    </citation>
    <scope>NUCLEOTIDE SEQUENCE [LARGE SCALE GENOMIC DNA]</scope>
    <source>
        <strain evidence="2 3">DSM 2657</strain>
    </source>
</reference>
<keyword evidence="1" id="KW-0812">Transmembrane</keyword>
<dbReference type="RefSeq" id="WP_048195989.1">
    <property type="nucleotide sequence ID" value="NZ_JRHO01000014.1"/>
</dbReference>
<feature type="transmembrane region" description="Helical" evidence="1">
    <location>
        <begin position="12"/>
        <end position="31"/>
    </location>
</feature>
<name>A0A099T2R8_METMT</name>
<comment type="caution">
    <text evidence="2">The sequence shown here is derived from an EMBL/GenBank/DDBJ whole genome shotgun (WGS) entry which is preliminary data.</text>
</comment>
<organism evidence="2 3">
    <name type="scientific">Methanococcoides methylutens</name>
    <dbReference type="NCBI Taxonomy" id="2226"/>
    <lineage>
        <taxon>Archaea</taxon>
        <taxon>Methanobacteriati</taxon>
        <taxon>Methanobacteriota</taxon>
        <taxon>Stenosarchaea group</taxon>
        <taxon>Methanomicrobia</taxon>
        <taxon>Methanosarcinales</taxon>
        <taxon>Methanosarcinaceae</taxon>
        <taxon>Methanococcoides</taxon>
    </lineage>
</organism>
<keyword evidence="1" id="KW-0472">Membrane</keyword>
<protein>
    <submittedName>
        <fullName evidence="2">Uncharacterized protein</fullName>
    </submittedName>
</protein>